<dbReference type="PANTHER" id="PTHR30098">
    <property type="entry name" value="LEUCYL/PHENYLALANYL-TRNA--PROTEIN TRANSFERASE"/>
    <property type="match status" value="1"/>
</dbReference>
<dbReference type="SUPFAM" id="SSF55729">
    <property type="entry name" value="Acyl-CoA N-acyltransferases (Nat)"/>
    <property type="match status" value="1"/>
</dbReference>
<name>A0ABV3Y281_9ACTN</name>
<proteinExistence type="predicted"/>
<keyword evidence="1" id="KW-0963">Cytoplasm</keyword>
<dbReference type="RefSeq" id="WP_298387275.1">
    <property type="nucleotide sequence ID" value="NZ_JBFSHR010000018.1"/>
</dbReference>
<organism evidence="4 5">
    <name type="scientific">Ferrimicrobium acidiphilum</name>
    <dbReference type="NCBI Taxonomy" id="121039"/>
    <lineage>
        <taxon>Bacteria</taxon>
        <taxon>Bacillati</taxon>
        <taxon>Actinomycetota</taxon>
        <taxon>Acidimicrobiia</taxon>
        <taxon>Acidimicrobiales</taxon>
        <taxon>Acidimicrobiaceae</taxon>
        <taxon>Ferrimicrobium</taxon>
    </lineage>
</organism>
<evidence type="ECO:0000313" key="5">
    <source>
        <dbReference type="Proteomes" id="UP001560267"/>
    </source>
</evidence>
<dbReference type="InterPro" id="IPR016181">
    <property type="entry name" value="Acyl_CoA_acyltransferase"/>
</dbReference>
<dbReference type="Proteomes" id="UP001560267">
    <property type="component" value="Unassembled WGS sequence"/>
</dbReference>
<keyword evidence="3 4" id="KW-0012">Acyltransferase</keyword>
<evidence type="ECO:0000313" key="4">
    <source>
        <dbReference type="EMBL" id="MEX6429505.1"/>
    </source>
</evidence>
<keyword evidence="5" id="KW-1185">Reference proteome</keyword>
<gene>
    <name evidence="4" type="ORF">AB6A68_06585</name>
</gene>
<protein>
    <submittedName>
        <fullName evidence="4">Leucyl/phenylalanyl-tRNA--protein transferase</fullName>
        <ecNumber evidence="4">2.3.2.6</ecNumber>
    </submittedName>
</protein>
<dbReference type="EMBL" id="JBFSHR010000018">
    <property type="protein sequence ID" value="MEX6429505.1"/>
    <property type="molecule type" value="Genomic_DNA"/>
</dbReference>
<evidence type="ECO:0000256" key="2">
    <source>
        <dbReference type="ARBA" id="ARBA00022679"/>
    </source>
</evidence>
<dbReference type="Pfam" id="PF03588">
    <property type="entry name" value="Leu_Phe_trans"/>
    <property type="match status" value="1"/>
</dbReference>
<evidence type="ECO:0000256" key="3">
    <source>
        <dbReference type="ARBA" id="ARBA00023315"/>
    </source>
</evidence>
<accession>A0ABV3Y281</accession>
<evidence type="ECO:0000256" key="1">
    <source>
        <dbReference type="ARBA" id="ARBA00022490"/>
    </source>
</evidence>
<dbReference type="EC" id="2.3.2.6" evidence="4"/>
<dbReference type="PANTHER" id="PTHR30098:SF2">
    <property type="entry name" value="LEUCYL_PHENYLALANYL-TRNA--PROTEIN TRANSFERASE"/>
    <property type="match status" value="1"/>
</dbReference>
<comment type="caution">
    <text evidence="4">The sequence shown here is derived from an EMBL/GenBank/DDBJ whole genome shotgun (WGS) entry which is preliminary data.</text>
</comment>
<dbReference type="Gene3D" id="3.40.630.70">
    <property type="entry name" value="Leucyl/phenylalanyl-tRNA-protein transferase, C-terminal domain"/>
    <property type="match status" value="1"/>
</dbReference>
<reference evidence="4 5" key="1">
    <citation type="submission" date="2024-07" db="EMBL/GenBank/DDBJ databases">
        <title>Draft Genome Sequence of Ferrimicrobium acidiphilum Strain YE2023, Isolated from a Pulp of Bioleach Reactor.</title>
        <authorList>
            <person name="Elkina Y.A."/>
            <person name="Bulaeva A.G."/>
            <person name="Beletsky A.V."/>
            <person name="Mardanov A.V."/>
        </authorList>
    </citation>
    <scope>NUCLEOTIDE SEQUENCE [LARGE SCALE GENOMIC DNA]</scope>
    <source>
        <strain evidence="4 5">YE2023</strain>
    </source>
</reference>
<keyword evidence="2 4" id="KW-0808">Transferase</keyword>
<dbReference type="InterPro" id="IPR004616">
    <property type="entry name" value="Leu/Phe-tRNA_Trfase"/>
</dbReference>
<sequence>MTSDELVAVSSSLDPAQAEQLYRLGIFPMPIAGGFGWFFPAKRAVVILGEWQLRCPRSTAQLLRGYRIGVDVDPLAVVWACATTPRSGGWIDSSMIEYYRALQGLSLLHSVEVRTVDGELVGGLFGVSAGDVFVGESMFHRVTNASKLAFFALTRLTLELGYRIIDGQWPTGHLMKLGFRALEGEAYAALLARSPAASPRPFPVGLLENDWLRLRAPV</sequence>
<dbReference type="InterPro" id="IPR042203">
    <property type="entry name" value="Leu/Phe-tRNA_Trfase_C"/>
</dbReference>
<dbReference type="GO" id="GO:0008914">
    <property type="term" value="F:leucyl-tRNA--protein transferase activity"/>
    <property type="evidence" value="ECO:0007669"/>
    <property type="project" value="UniProtKB-EC"/>
</dbReference>